<evidence type="ECO:0000313" key="3">
    <source>
        <dbReference type="Proteomes" id="UP000724874"/>
    </source>
</evidence>
<dbReference type="Proteomes" id="UP000724874">
    <property type="component" value="Unassembled WGS sequence"/>
</dbReference>
<feature type="region of interest" description="Disordered" evidence="1">
    <location>
        <begin position="48"/>
        <end position="67"/>
    </location>
</feature>
<gene>
    <name evidence="2" type="ORF">CPB84DRAFT_1786119</name>
</gene>
<comment type="caution">
    <text evidence="2">The sequence shown here is derived from an EMBL/GenBank/DDBJ whole genome shotgun (WGS) entry which is preliminary data.</text>
</comment>
<protein>
    <submittedName>
        <fullName evidence="2">Uncharacterized protein</fullName>
    </submittedName>
</protein>
<evidence type="ECO:0000256" key="1">
    <source>
        <dbReference type="SAM" id="MobiDB-lite"/>
    </source>
</evidence>
<reference evidence="2" key="1">
    <citation type="submission" date="2020-11" db="EMBL/GenBank/DDBJ databases">
        <authorList>
            <consortium name="DOE Joint Genome Institute"/>
            <person name="Ahrendt S."/>
            <person name="Riley R."/>
            <person name="Andreopoulos W."/>
            <person name="LaButti K."/>
            <person name="Pangilinan J."/>
            <person name="Ruiz-duenas F.J."/>
            <person name="Barrasa J.M."/>
            <person name="Sanchez-Garcia M."/>
            <person name="Camarero S."/>
            <person name="Miyauchi S."/>
            <person name="Serrano A."/>
            <person name="Linde D."/>
            <person name="Babiker R."/>
            <person name="Drula E."/>
            <person name="Ayuso-Fernandez I."/>
            <person name="Pacheco R."/>
            <person name="Padilla G."/>
            <person name="Ferreira P."/>
            <person name="Barriuso J."/>
            <person name="Kellner H."/>
            <person name="Castanera R."/>
            <person name="Alfaro M."/>
            <person name="Ramirez L."/>
            <person name="Pisabarro A.G."/>
            <person name="Kuo A."/>
            <person name="Tritt A."/>
            <person name="Lipzen A."/>
            <person name="He G."/>
            <person name="Yan M."/>
            <person name="Ng V."/>
            <person name="Cullen D."/>
            <person name="Martin F."/>
            <person name="Rosso M.-N."/>
            <person name="Henrissat B."/>
            <person name="Hibbett D."/>
            <person name="Martinez A.T."/>
            <person name="Grigoriev I.V."/>
        </authorList>
    </citation>
    <scope>NUCLEOTIDE SEQUENCE</scope>
    <source>
        <strain evidence="2">AH 44721</strain>
    </source>
</reference>
<dbReference type="EMBL" id="JADNYJ010000084">
    <property type="protein sequence ID" value="KAF8888461.1"/>
    <property type="molecule type" value="Genomic_DNA"/>
</dbReference>
<accession>A0A9P5NII5</accession>
<dbReference type="AlphaFoldDB" id="A0A9P5NII5"/>
<feature type="non-terminal residue" evidence="2">
    <location>
        <position position="67"/>
    </location>
</feature>
<keyword evidence="3" id="KW-1185">Reference proteome</keyword>
<name>A0A9P5NII5_GYMJU</name>
<proteinExistence type="predicted"/>
<sequence length="67" mass="7399">MDIFAEPSVIPHAVADDFRVDNNPGPSSSRTFDEHDYRDQEILKDVAPSIDPSSGRFLGDSLRPIAN</sequence>
<organism evidence="2 3">
    <name type="scientific">Gymnopilus junonius</name>
    <name type="common">Spectacular rustgill mushroom</name>
    <name type="synonym">Gymnopilus spectabilis subsp. junonius</name>
    <dbReference type="NCBI Taxonomy" id="109634"/>
    <lineage>
        <taxon>Eukaryota</taxon>
        <taxon>Fungi</taxon>
        <taxon>Dikarya</taxon>
        <taxon>Basidiomycota</taxon>
        <taxon>Agaricomycotina</taxon>
        <taxon>Agaricomycetes</taxon>
        <taxon>Agaricomycetidae</taxon>
        <taxon>Agaricales</taxon>
        <taxon>Agaricineae</taxon>
        <taxon>Hymenogastraceae</taxon>
        <taxon>Gymnopilus</taxon>
    </lineage>
</organism>
<evidence type="ECO:0000313" key="2">
    <source>
        <dbReference type="EMBL" id="KAF8888461.1"/>
    </source>
</evidence>